<accession>A0A7X1FTP3</accession>
<protein>
    <submittedName>
        <fullName evidence="2">Uncharacterized protein</fullName>
    </submittedName>
</protein>
<feature type="transmembrane region" description="Helical" evidence="1">
    <location>
        <begin position="108"/>
        <end position="130"/>
    </location>
</feature>
<proteinExistence type="predicted"/>
<keyword evidence="1" id="KW-0812">Transmembrane</keyword>
<evidence type="ECO:0000256" key="1">
    <source>
        <dbReference type="SAM" id="Phobius"/>
    </source>
</evidence>
<evidence type="ECO:0000313" key="2">
    <source>
        <dbReference type="EMBL" id="MBC2666800.1"/>
    </source>
</evidence>
<keyword evidence="3" id="KW-1185">Reference proteome</keyword>
<comment type="caution">
    <text evidence="2">The sequence shown here is derived from an EMBL/GenBank/DDBJ whole genome shotgun (WGS) entry which is preliminary data.</text>
</comment>
<feature type="transmembrane region" description="Helical" evidence="1">
    <location>
        <begin position="77"/>
        <end position="102"/>
    </location>
</feature>
<feature type="transmembrane region" description="Helical" evidence="1">
    <location>
        <begin position="39"/>
        <end position="57"/>
    </location>
</feature>
<gene>
    <name evidence="2" type="ORF">H7F51_14875</name>
</gene>
<sequence length="133" mass="13670">MALSAAINAVFSLGFFLAVFGLPGRRLAWGWPDRLAIDFLPQAGMVALMSALVPVLVERRAVARAAGTAMRPVRAIVLAALAYALCALALGGILGLACARLAQSIDGAAALALKLAFGAVLGATITRLALRTR</sequence>
<dbReference type="AlphaFoldDB" id="A0A7X1FTP3"/>
<reference evidence="2 3" key="1">
    <citation type="submission" date="2020-08" db="EMBL/GenBank/DDBJ databases">
        <title>The genome sequence of type strain Novosphingobium flavum NBRC 111647.</title>
        <authorList>
            <person name="Liu Y."/>
        </authorList>
    </citation>
    <scope>NUCLEOTIDE SEQUENCE [LARGE SCALE GENOMIC DNA]</scope>
    <source>
        <strain evidence="2 3">NBRC 111647</strain>
    </source>
</reference>
<evidence type="ECO:0000313" key="3">
    <source>
        <dbReference type="Proteomes" id="UP000566813"/>
    </source>
</evidence>
<dbReference type="EMBL" id="JACLAW010000012">
    <property type="protein sequence ID" value="MBC2666800.1"/>
    <property type="molecule type" value="Genomic_DNA"/>
</dbReference>
<name>A0A7X1FTP3_9SPHN</name>
<keyword evidence="1" id="KW-0472">Membrane</keyword>
<organism evidence="2 3">
    <name type="scientific">Novosphingobium flavum</name>
    <dbReference type="NCBI Taxonomy" id="1778672"/>
    <lineage>
        <taxon>Bacteria</taxon>
        <taxon>Pseudomonadati</taxon>
        <taxon>Pseudomonadota</taxon>
        <taxon>Alphaproteobacteria</taxon>
        <taxon>Sphingomonadales</taxon>
        <taxon>Sphingomonadaceae</taxon>
        <taxon>Novosphingobium</taxon>
    </lineage>
</organism>
<dbReference type="Proteomes" id="UP000566813">
    <property type="component" value="Unassembled WGS sequence"/>
</dbReference>
<keyword evidence="1" id="KW-1133">Transmembrane helix</keyword>